<evidence type="ECO:0000256" key="4">
    <source>
        <dbReference type="ARBA" id="ARBA00022825"/>
    </source>
</evidence>
<feature type="domain" description="Peptidase S8/S53" evidence="8">
    <location>
        <begin position="542"/>
        <end position="819"/>
    </location>
</feature>
<dbReference type="AlphaFoldDB" id="A0AAN7C624"/>
<keyword evidence="3 5" id="KW-0378">Hydrolase</keyword>
<organism evidence="9 10">
    <name type="scientific">Achaetomium macrosporum</name>
    <dbReference type="NCBI Taxonomy" id="79813"/>
    <lineage>
        <taxon>Eukaryota</taxon>
        <taxon>Fungi</taxon>
        <taxon>Dikarya</taxon>
        <taxon>Ascomycota</taxon>
        <taxon>Pezizomycotina</taxon>
        <taxon>Sordariomycetes</taxon>
        <taxon>Sordariomycetidae</taxon>
        <taxon>Sordariales</taxon>
        <taxon>Chaetomiaceae</taxon>
        <taxon>Achaetomium</taxon>
    </lineage>
</organism>
<dbReference type="PRINTS" id="PR00723">
    <property type="entry name" value="SUBTILISIN"/>
</dbReference>
<dbReference type="GO" id="GO:0006508">
    <property type="term" value="P:proteolysis"/>
    <property type="evidence" value="ECO:0007669"/>
    <property type="project" value="UniProtKB-KW"/>
</dbReference>
<evidence type="ECO:0000313" key="9">
    <source>
        <dbReference type="EMBL" id="KAK4236094.1"/>
    </source>
</evidence>
<feature type="compositionally biased region" description="Polar residues" evidence="7">
    <location>
        <begin position="330"/>
        <end position="339"/>
    </location>
</feature>
<dbReference type="Pfam" id="PF00082">
    <property type="entry name" value="Peptidase_S8"/>
    <property type="match status" value="1"/>
</dbReference>
<dbReference type="InterPro" id="IPR000209">
    <property type="entry name" value="Peptidase_S8/S53_dom"/>
</dbReference>
<dbReference type="InterPro" id="IPR015500">
    <property type="entry name" value="Peptidase_S8_subtilisin-rel"/>
</dbReference>
<evidence type="ECO:0000256" key="3">
    <source>
        <dbReference type="ARBA" id="ARBA00022801"/>
    </source>
</evidence>
<proteinExistence type="inferred from homology"/>
<keyword evidence="10" id="KW-1185">Reference proteome</keyword>
<accession>A0AAN7C624</accession>
<evidence type="ECO:0000313" key="10">
    <source>
        <dbReference type="Proteomes" id="UP001303760"/>
    </source>
</evidence>
<dbReference type="Gene3D" id="3.40.50.200">
    <property type="entry name" value="Peptidase S8/S53 domain"/>
    <property type="match status" value="1"/>
</dbReference>
<feature type="compositionally biased region" description="Basic and acidic residues" evidence="7">
    <location>
        <begin position="400"/>
        <end position="409"/>
    </location>
</feature>
<dbReference type="SUPFAM" id="SSF52743">
    <property type="entry name" value="Subtilisin-like"/>
    <property type="match status" value="1"/>
</dbReference>
<evidence type="ECO:0000256" key="6">
    <source>
        <dbReference type="RuleBase" id="RU003355"/>
    </source>
</evidence>
<evidence type="ECO:0000256" key="2">
    <source>
        <dbReference type="ARBA" id="ARBA00022670"/>
    </source>
</evidence>
<sequence>MPDNEIGVRRLNYEIPSELEADYVKCASRQRMAAAAAANGDMVKASDLLKINLEWCKRHLSTDPIHPMTLWHLAELGSFLVGMGRFSEAIIYVGEAYDISEAIDPLGQDTLNILARYAQALVGNANLALAAGLYETLWDKYKKAFGEQAEATLEKGRQAARCWFRAAVDERAAEAEKKKFLSNDRRIQKQLLAAWESKEPGGSIHAIETRADLAINYATLREYSTAQSMFQQCIAALSALEGKKDQQHKKQAVEKLCRDWLHTIQVQLGPDPAVLRNLRKEEAKSVSELGREAEAKAKKQQGPETGNLGRTAPEIARRAEPHSYEIPRGTNMSPRSLSTGGNGLTKTPAPGGRMLDGPDPPQARPKSAIIGPTSLGDDLSQIGSRVRQSKSCEDLLIGDRPNRMEKPVPKEPASAQPRHGKENGRNRASSIAAMTPLITVNEPSDQRHRKSRSNPPTESRARGLEAEPKLGGNVVAEQLREKLKEATPKFETDGPRIPQIKIFGSFCDATQQLGGDAGVDFWFADIKRINEEIFRPYRRQAGKGVKVGILDTGIDMKNMAFKDDGVRQRIKKRFDFCDPSGKGNARDQCGHGTHCVALINRIAPAADLYIGRVALDFDSGLDEEVVAKFLDAQAIRVALGSKGPGEDSKNWDVDILSLSLGFQHFSEAIEAALRSSVRKGKIVLAAASNNGTLRAMAYPAWDPNVIPINSANSRGRPSDFNPPATAGKTLTVLGENVRSAWITTTTTRTTIDTTGPGGIGTLSESATAAVDLAATRHMSGTSVATPIAAGIVALLLELAMIEVPDDPVTQATLRDVLPHLKRQAGLTELLMRQAAETGDFHNIVPTNLLNPNLTVGENAAVIKGILARKFRFDRGVLASDGS</sequence>
<feature type="compositionally biased region" description="Basic and acidic residues" evidence="7">
    <location>
        <begin position="315"/>
        <end position="325"/>
    </location>
</feature>
<evidence type="ECO:0000256" key="5">
    <source>
        <dbReference type="PROSITE-ProRule" id="PRU01240"/>
    </source>
</evidence>
<gene>
    <name evidence="9" type="ORF">C8A03DRAFT_36041</name>
</gene>
<dbReference type="InterPro" id="IPR011990">
    <property type="entry name" value="TPR-like_helical_dom_sf"/>
</dbReference>
<keyword evidence="4 5" id="KW-0720">Serine protease</keyword>
<protein>
    <submittedName>
        <fullName evidence="9">Peptidase S8/S53 domain-containing protein</fullName>
    </submittedName>
</protein>
<dbReference type="InterPro" id="IPR023828">
    <property type="entry name" value="Peptidase_S8_Ser-AS"/>
</dbReference>
<dbReference type="EMBL" id="MU860215">
    <property type="protein sequence ID" value="KAK4236094.1"/>
    <property type="molecule type" value="Genomic_DNA"/>
</dbReference>
<evidence type="ECO:0000256" key="7">
    <source>
        <dbReference type="SAM" id="MobiDB-lite"/>
    </source>
</evidence>
<dbReference type="PANTHER" id="PTHR43806:SF11">
    <property type="entry name" value="CEREVISIN-RELATED"/>
    <property type="match status" value="1"/>
</dbReference>
<dbReference type="InterPro" id="IPR050131">
    <property type="entry name" value="Peptidase_S8_subtilisin-like"/>
</dbReference>
<reference evidence="9" key="2">
    <citation type="submission" date="2023-05" db="EMBL/GenBank/DDBJ databases">
        <authorList>
            <consortium name="Lawrence Berkeley National Laboratory"/>
            <person name="Steindorff A."/>
            <person name="Hensen N."/>
            <person name="Bonometti L."/>
            <person name="Westerberg I."/>
            <person name="Brannstrom I.O."/>
            <person name="Guillou S."/>
            <person name="Cros-Aarteil S."/>
            <person name="Calhoun S."/>
            <person name="Haridas S."/>
            <person name="Kuo A."/>
            <person name="Mondo S."/>
            <person name="Pangilinan J."/>
            <person name="Riley R."/>
            <person name="Labutti K."/>
            <person name="Andreopoulos B."/>
            <person name="Lipzen A."/>
            <person name="Chen C."/>
            <person name="Yanf M."/>
            <person name="Daum C."/>
            <person name="Ng V."/>
            <person name="Clum A."/>
            <person name="Ohm R."/>
            <person name="Martin F."/>
            <person name="Silar P."/>
            <person name="Natvig D."/>
            <person name="Lalanne C."/>
            <person name="Gautier V."/>
            <person name="Ament-Velasquez S.L."/>
            <person name="Kruys A."/>
            <person name="Hutchinson M.I."/>
            <person name="Powell A.J."/>
            <person name="Barry K."/>
            <person name="Miller A.N."/>
            <person name="Grigoriev I.V."/>
            <person name="Debuchy R."/>
            <person name="Gladieux P."/>
            <person name="Thoren M.H."/>
            <person name="Johannesson H."/>
        </authorList>
    </citation>
    <scope>NUCLEOTIDE SEQUENCE</scope>
    <source>
        <strain evidence="9">CBS 532.94</strain>
    </source>
</reference>
<feature type="active site" description="Charge relay system" evidence="5">
    <location>
        <position position="782"/>
    </location>
</feature>
<evidence type="ECO:0000256" key="1">
    <source>
        <dbReference type="ARBA" id="ARBA00011073"/>
    </source>
</evidence>
<dbReference type="GO" id="GO:0004252">
    <property type="term" value="F:serine-type endopeptidase activity"/>
    <property type="evidence" value="ECO:0007669"/>
    <property type="project" value="UniProtKB-UniRule"/>
</dbReference>
<feature type="active site" description="Charge relay system" evidence="5">
    <location>
        <position position="551"/>
    </location>
</feature>
<dbReference type="InterPro" id="IPR036852">
    <property type="entry name" value="Peptidase_S8/S53_dom_sf"/>
</dbReference>
<comment type="caution">
    <text evidence="9">The sequence shown here is derived from an EMBL/GenBank/DDBJ whole genome shotgun (WGS) entry which is preliminary data.</text>
</comment>
<dbReference type="PROSITE" id="PS00136">
    <property type="entry name" value="SUBTILASE_ASP"/>
    <property type="match status" value="1"/>
</dbReference>
<dbReference type="Proteomes" id="UP001303760">
    <property type="component" value="Unassembled WGS sequence"/>
</dbReference>
<dbReference type="PROSITE" id="PS00138">
    <property type="entry name" value="SUBTILASE_SER"/>
    <property type="match status" value="1"/>
</dbReference>
<evidence type="ECO:0000259" key="8">
    <source>
        <dbReference type="Pfam" id="PF00082"/>
    </source>
</evidence>
<feature type="compositionally biased region" description="Basic and acidic residues" evidence="7">
    <location>
        <begin position="286"/>
        <end position="297"/>
    </location>
</feature>
<feature type="region of interest" description="Disordered" evidence="7">
    <location>
        <begin position="286"/>
        <end position="469"/>
    </location>
</feature>
<dbReference type="InterPro" id="IPR023827">
    <property type="entry name" value="Peptidase_S8_Asp-AS"/>
</dbReference>
<reference evidence="9" key="1">
    <citation type="journal article" date="2023" name="Mol. Phylogenet. Evol.">
        <title>Genome-scale phylogeny and comparative genomics of the fungal order Sordariales.</title>
        <authorList>
            <person name="Hensen N."/>
            <person name="Bonometti L."/>
            <person name="Westerberg I."/>
            <person name="Brannstrom I.O."/>
            <person name="Guillou S."/>
            <person name="Cros-Aarteil S."/>
            <person name="Calhoun S."/>
            <person name="Haridas S."/>
            <person name="Kuo A."/>
            <person name="Mondo S."/>
            <person name="Pangilinan J."/>
            <person name="Riley R."/>
            <person name="LaButti K."/>
            <person name="Andreopoulos B."/>
            <person name="Lipzen A."/>
            <person name="Chen C."/>
            <person name="Yan M."/>
            <person name="Daum C."/>
            <person name="Ng V."/>
            <person name="Clum A."/>
            <person name="Steindorff A."/>
            <person name="Ohm R.A."/>
            <person name="Martin F."/>
            <person name="Silar P."/>
            <person name="Natvig D.O."/>
            <person name="Lalanne C."/>
            <person name="Gautier V."/>
            <person name="Ament-Velasquez S.L."/>
            <person name="Kruys A."/>
            <person name="Hutchinson M.I."/>
            <person name="Powell A.J."/>
            <person name="Barry K."/>
            <person name="Miller A.N."/>
            <person name="Grigoriev I.V."/>
            <person name="Debuchy R."/>
            <person name="Gladieux P."/>
            <person name="Hiltunen Thoren M."/>
            <person name="Johannesson H."/>
        </authorList>
    </citation>
    <scope>NUCLEOTIDE SEQUENCE</scope>
    <source>
        <strain evidence="9">CBS 532.94</strain>
    </source>
</reference>
<comment type="similarity">
    <text evidence="1 5 6">Belongs to the peptidase S8 family.</text>
</comment>
<name>A0AAN7C624_9PEZI</name>
<dbReference type="PANTHER" id="PTHR43806">
    <property type="entry name" value="PEPTIDASE S8"/>
    <property type="match status" value="1"/>
</dbReference>
<dbReference type="CDD" id="cd00306">
    <property type="entry name" value="Peptidases_S8_S53"/>
    <property type="match status" value="1"/>
</dbReference>
<feature type="active site" description="Charge relay system" evidence="5">
    <location>
        <position position="591"/>
    </location>
</feature>
<dbReference type="Gene3D" id="1.25.40.10">
    <property type="entry name" value="Tetratricopeptide repeat domain"/>
    <property type="match status" value="1"/>
</dbReference>
<keyword evidence="2 5" id="KW-0645">Protease</keyword>
<dbReference type="PROSITE" id="PS51892">
    <property type="entry name" value="SUBTILASE"/>
    <property type="match status" value="1"/>
</dbReference>
<feature type="compositionally biased region" description="Basic and acidic residues" evidence="7">
    <location>
        <begin position="459"/>
        <end position="468"/>
    </location>
</feature>